<dbReference type="InterPro" id="IPR006680">
    <property type="entry name" value="Amidohydro-rel"/>
</dbReference>
<dbReference type="SUPFAM" id="SSF51556">
    <property type="entry name" value="Metallo-dependent hydrolases"/>
    <property type="match status" value="1"/>
</dbReference>
<evidence type="ECO:0000313" key="2">
    <source>
        <dbReference type="EMBL" id="MBL1110890.1"/>
    </source>
</evidence>
<reference evidence="2 3" key="1">
    <citation type="submission" date="2021-01" db="EMBL/GenBank/DDBJ databases">
        <title>WGS of actinomycetes isolated from Thailand.</title>
        <authorList>
            <person name="Thawai C."/>
        </authorList>
    </citation>
    <scope>NUCLEOTIDE SEQUENCE [LARGE SCALE GENOMIC DNA]</scope>
    <source>
        <strain evidence="2 3">CA3R110</strain>
    </source>
</reference>
<organism evidence="2 3">
    <name type="scientific">Streptomyces endocoffeicus</name>
    <dbReference type="NCBI Taxonomy" id="2898945"/>
    <lineage>
        <taxon>Bacteria</taxon>
        <taxon>Bacillati</taxon>
        <taxon>Actinomycetota</taxon>
        <taxon>Actinomycetes</taxon>
        <taxon>Kitasatosporales</taxon>
        <taxon>Streptomycetaceae</taxon>
        <taxon>Streptomyces</taxon>
    </lineage>
</organism>
<dbReference type="Proteomes" id="UP000621510">
    <property type="component" value="Unassembled WGS sequence"/>
</dbReference>
<dbReference type="InterPro" id="IPR032466">
    <property type="entry name" value="Metal_Hydrolase"/>
</dbReference>
<dbReference type="Gene3D" id="2.30.40.10">
    <property type="entry name" value="Urease, subunit C, domain 1"/>
    <property type="match status" value="1"/>
</dbReference>
<protein>
    <submittedName>
        <fullName evidence="2">Amidohydrolase family protein</fullName>
    </submittedName>
</protein>
<dbReference type="EMBL" id="JAERRG010000001">
    <property type="protein sequence ID" value="MBL1110890.1"/>
    <property type="molecule type" value="Genomic_DNA"/>
</dbReference>
<dbReference type="PANTHER" id="PTHR43135:SF3">
    <property type="entry name" value="ALPHA-D-RIBOSE 1-METHYLPHOSPHONATE 5-TRIPHOSPHATE DIPHOSPHATASE"/>
    <property type="match status" value="1"/>
</dbReference>
<evidence type="ECO:0000313" key="3">
    <source>
        <dbReference type="Proteomes" id="UP000621510"/>
    </source>
</evidence>
<feature type="domain" description="Amidohydrolase-related" evidence="1">
    <location>
        <begin position="67"/>
        <end position="412"/>
    </location>
</feature>
<accession>A0ABS1PFT4</accession>
<dbReference type="InterPro" id="IPR011059">
    <property type="entry name" value="Metal-dep_hydrolase_composite"/>
</dbReference>
<comment type="caution">
    <text evidence="2">The sequence shown here is derived from an EMBL/GenBank/DDBJ whole genome shotgun (WGS) entry which is preliminary data.</text>
</comment>
<dbReference type="InterPro" id="IPR051781">
    <property type="entry name" value="Metallo-dep_Hydrolase"/>
</dbReference>
<evidence type="ECO:0000259" key="1">
    <source>
        <dbReference type="Pfam" id="PF01979"/>
    </source>
</evidence>
<dbReference type="Gene3D" id="3.20.20.140">
    <property type="entry name" value="Metal-dependent hydrolases"/>
    <property type="match status" value="1"/>
</dbReference>
<proteinExistence type="predicted"/>
<dbReference type="SUPFAM" id="SSF51338">
    <property type="entry name" value="Composite domain of metallo-dependent hydrolases"/>
    <property type="match status" value="1"/>
</dbReference>
<dbReference type="Pfam" id="PF01979">
    <property type="entry name" value="Amidohydro_1"/>
    <property type="match status" value="1"/>
</dbReference>
<dbReference type="RefSeq" id="WP_201846333.1">
    <property type="nucleotide sequence ID" value="NZ_JAERRG010000001.1"/>
</dbReference>
<dbReference type="InterPro" id="IPR057744">
    <property type="entry name" value="OTAase-like"/>
</dbReference>
<name>A0ABS1PFT4_9ACTN</name>
<gene>
    <name evidence="2" type="ORF">JK364_00440</name>
</gene>
<dbReference type="CDD" id="cd01299">
    <property type="entry name" value="Met_dep_hydrolase_A"/>
    <property type="match status" value="1"/>
</dbReference>
<dbReference type="PANTHER" id="PTHR43135">
    <property type="entry name" value="ALPHA-D-RIBOSE 1-METHYLPHOSPHONATE 5-TRIPHOSPHATE DIPHOSPHATASE"/>
    <property type="match status" value="1"/>
</dbReference>
<keyword evidence="3" id="KW-1185">Reference proteome</keyword>
<sequence length="426" mass="44875">MTYGGNALGSIERPARLERVLFRNGLIADGTGAEPQHGDLVIEGARIVDIGTGLDGDVEVDLEGRSILPGLIDCHVHVMIGSIDTVDRLQTPFSYPFFQAARHLRILRSIGITHARDAAGADLGVKLALEDGLLEGPRLQIAISMLSQTGGHSDGWLASGNCVENRIGHPGRPRGVVDGVEEMRKAVREIIRAGADVIKVAASGGVMSPRDRPHHAHFSQDELAVAVTEARAADLPVMAHAQGSAGIKNALRAGVRSIEHGIFLDDEAIELMLEHDAFLVPTLLAPKSVLEAAAGGARLTDATLAKAHEVAEAHLISFKRACEAGVTIAMGTDAVGLAPGRNLEELDLMRANGLSPAKVLRASTLDSARLLGVADRYGSIEPGKRADLVVVSGHAHDFTGLAHRIEAVYMDGAPVESRPIGTRTAA</sequence>